<protein>
    <submittedName>
        <fullName evidence="5">Sugar transferase</fullName>
    </submittedName>
</protein>
<dbReference type="AlphaFoldDB" id="A0A916DVX3"/>
<evidence type="ECO:0000256" key="2">
    <source>
        <dbReference type="SAM" id="Coils"/>
    </source>
</evidence>
<feature type="coiled-coil region" evidence="2">
    <location>
        <begin position="77"/>
        <end position="104"/>
    </location>
</feature>
<geneLocation type="plasmid" evidence="5 6">
    <name>pAUEa</name>
</geneLocation>
<evidence type="ECO:0000313" key="6">
    <source>
        <dbReference type="Proteomes" id="UP001060919"/>
    </source>
</evidence>
<evidence type="ECO:0000259" key="4">
    <source>
        <dbReference type="Pfam" id="PF02397"/>
    </source>
</evidence>
<feature type="domain" description="Bacterial sugar transferase" evidence="4">
    <location>
        <begin position="20"/>
        <end position="222"/>
    </location>
</feature>
<gene>
    <name evidence="5" type="ORF">AsAng_0063780</name>
</gene>
<dbReference type="PANTHER" id="PTHR30576">
    <property type="entry name" value="COLANIC BIOSYNTHESIS UDP-GLUCOSE LIPID CARRIER TRANSFERASE"/>
    <property type="match status" value="1"/>
</dbReference>
<accession>A0A916DVX3</accession>
<keyword evidence="6" id="KW-1185">Reference proteome</keyword>
<evidence type="ECO:0000256" key="1">
    <source>
        <dbReference type="ARBA" id="ARBA00006464"/>
    </source>
</evidence>
<keyword evidence="3" id="KW-0472">Membrane</keyword>
<feature type="transmembrane region" description="Helical" evidence="3">
    <location>
        <begin position="25"/>
        <end position="46"/>
    </location>
</feature>
<organism evidence="5 6">
    <name type="scientific">Aureispira anguillae</name>
    <dbReference type="NCBI Taxonomy" id="2864201"/>
    <lineage>
        <taxon>Bacteria</taxon>
        <taxon>Pseudomonadati</taxon>
        <taxon>Bacteroidota</taxon>
        <taxon>Saprospiria</taxon>
        <taxon>Saprospirales</taxon>
        <taxon>Saprospiraceae</taxon>
        <taxon>Aureispira</taxon>
    </lineage>
</organism>
<sequence length="227" mass="26462">MMPVIQNQKKVTSPYIPLWKRIFDLSFSLIAIVFLAPLFLIIGLLIKLDSKGSVFYISKRVGSGYQVFNFYKFRTMRTGADNELEKLRKELNQYEENNSSENDNKAVFVKLKQDPRVTRLGKFLRKTSLDELPQLFNIIKGDMSIVGNRPLPLYEAEQLMTDYSAAQRFEAPAGLTGLWQVQKRGQSDMSEEERKCLDNEYAKNYTFWMDIKLIIQTFKVFIQKENV</sequence>
<keyword evidence="5" id="KW-0614">Plasmid</keyword>
<dbReference type="EMBL" id="AP026868">
    <property type="protein sequence ID" value="BDS15594.1"/>
    <property type="molecule type" value="Genomic_DNA"/>
</dbReference>
<dbReference type="RefSeq" id="WP_264793666.1">
    <property type="nucleotide sequence ID" value="NZ_AP026868.1"/>
</dbReference>
<dbReference type="Proteomes" id="UP001060919">
    <property type="component" value="Plasmid pAUEa"/>
</dbReference>
<keyword evidence="2" id="KW-0175">Coiled coil</keyword>
<proteinExistence type="inferred from homology"/>
<dbReference type="Pfam" id="PF02397">
    <property type="entry name" value="Bac_transf"/>
    <property type="match status" value="1"/>
</dbReference>
<keyword evidence="5" id="KW-0808">Transferase</keyword>
<evidence type="ECO:0000313" key="5">
    <source>
        <dbReference type="EMBL" id="BDS15594.1"/>
    </source>
</evidence>
<name>A0A916DVX3_9BACT</name>
<dbReference type="GO" id="GO:0016780">
    <property type="term" value="F:phosphotransferase activity, for other substituted phosphate groups"/>
    <property type="evidence" value="ECO:0007669"/>
    <property type="project" value="TreeGrafter"/>
</dbReference>
<keyword evidence="3" id="KW-0812">Transmembrane</keyword>
<evidence type="ECO:0000256" key="3">
    <source>
        <dbReference type="SAM" id="Phobius"/>
    </source>
</evidence>
<comment type="similarity">
    <text evidence="1">Belongs to the bacterial sugar transferase family.</text>
</comment>
<dbReference type="PANTHER" id="PTHR30576:SF0">
    <property type="entry name" value="UNDECAPRENYL-PHOSPHATE N-ACETYLGALACTOSAMINYL 1-PHOSPHATE TRANSFERASE-RELATED"/>
    <property type="match status" value="1"/>
</dbReference>
<dbReference type="KEGG" id="aup:AsAng_0063780"/>
<reference evidence="5" key="1">
    <citation type="submission" date="2022-09" db="EMBL/GenBank/DDBJ databases">
        <title>Aureispira anguillicida sp. nov., isolated from Leptocephalus of Japanese eel Anguilla japonica.</title>
        <authorList>
            <person name="Yuasa K."/>
            <person name="Mekata T."/>
            <person name="Ikunari K."/>
        </authorList>
    </citation>
    <scope>NUCLEOTIDE SEQUENCE</scope>
    <source>
        <strain evidence="5">EL160426</strain>
        <plasmid evidence="5">pAUEa</plasmid>
    </source>
</reference>
<keyword evidence="3" id="KW-1133">Transmembrane helix</keyword>
<dbReference type="InterPro" id="IPR003362">
    <property type="entry name" value="Bact_transf"/>
</dbReference>